<dbReference type="EMBL" id="SLYC01000034">
    <property type="protein sequence ID" value="TCP99731.1"/>
    <property type="molecule type" value="Genomic_DNA"/>
</dbReference>
<keyword evidence="1" id="KW-1133">Transmembrane helix</keyword>
<keyword evidence="1" id="KW-0472">Membrane</keyword>
<feature type="domain" description="DUF218" evidence="2">
    <location>
        <begin position="61"/>
        <end position="179"/>
    </location>
</feature>
<dbReference type="InterPro" id="IPR051599">
    <property type="entry name" value="Cell_Envelope_Assoc"/>
</dbReference>
<sequence length="234" mass="26611">MKLMNKITRVNRKNILFSGIIILFSTFLLVIASVLIINSYVKLSTESKIYTLEEAIALDVDCILVLGAGVWEGGRPSYMLEDRLLMGIELYKSGASERLLMSGDNGRIDYDEVNVMKQFAINHGIDSEHIFMDHAGFSTYESMYRARDIFEAKRIIIVTQEYHLYRAIYIAEKLGLEAYGVASNRRSYMGQEVRDFREILARTKDFLKVVIKPKPTYLGESIPVSGNGNLTNDK</sequence>
<dbReference type="AlphaFoldDB" id="A0A4R2TCL8"/>
<dbReference type="Gene3D" id="3.40.50.620">
    <property type="entry name" value="HUPs"/>
    <property type="match status" value="1"/>
</dbReference>
<evidence type="ECO:0000313" key="3">
    <source>
        <dbReference type="EMBL" id="TCP99731.1"/>
    </source>
</evidence>
<dbReference type="Pfam" id="PF02698">
    <property type="entry name" value="DUF218"/>
    <property type="match status" value="1"/>
</dbReference>
<keyword evidence="4" id="KW-1185">Reference proteome</keyword>
<dbReference type="InterPro" id="IPR003848">
    <property type="entry name" value="DUF218"/>
</dbReference>
<evidence type="ECO:0000259" key="2">
    <source>
        <dbReference type="Pfam" id="PF02698"/>
    </source>
</evidence>
<protein>
    <submittedName>
        <fullName evidence="3">Vancomycin permeability regulator SanA</fullName>
    </submittedName>
</protein>
<accession>A0A4R2TCL8</accession>
<dbReference type="CDD" id="cd06259">
    <property type="entry name" value="YdcF-like"/>
    <property type="match status" value="1"/>
</dbReference>
<dbReference type="GO" id="GO:0005886">
    <property type="term" value="C:plasma membrane"/>
    <property type="evidence" value="ECO:0007669"/>
    <property type="project" value="TreeGrafter"/>
</dbReference>
<name>A0A4R2TCL8_9FIRM</name>
<evidence type="ECO:0000313" key="4">
    <source>
        <dbReference type="Proteomes" id="UP000295504"/>
    </source>
</evidence>
<dbReference type="PANTHER" id="PTHR30336:SF6">
    <property type="entry name" value="INTEGRAL MEMBRANE PROTEIN"/>
    <property type="match status" value="1"/>
</dbReference>
<feature type="transmembrane region" description="Helical" evidence="1">
    <location>
        <begin position="20"/>
        <end position="41"/>
    </location>
</feature>
<reference evidence="3 4" key="1">
    <citation type="submission" date="2019-03" db="EMBL/GenBank/DDBJ databases">
        <title>Genomic Encyclopedia of Type Strains, Phase IV (KMG-IV): sequencing the most valuable type-strain genomes for metagenomic binning, comparative biology and taxonomic classification.</title>
        <authorList>
            <person name="Goeker M."/>
        </authorList>
    </citation>
    <scope>NUCLEOTIDE SEQUENCE [LARGE SCALE GENOMIC DNA]</scope>
    <source>
        <strain evidence="3 4">DSM 100013</strain>
    </source>
</reference>
<comment type="caution">
    <text evidence="3">The sequence shown here is derived from an EMBL/GenBank/DDBJ whole genome shotgun (WGS) entry which is preliminary data.</text>
</comment>
<gene>
    <name evidence="3" type="ORF">EDD79_103419</name>
</gene>
<evidence type="ECO:0000256" key="1">
    <source>
        <dbReference type="SAM" id="Phobius"/>
    </source>
</evidence>
<dbReference type="PANTHER" id="PTHR30336">
    <property type="entry name" value="INNER MEMBRANE PROTEIN, PROBABLE PERMEASE"/>
    <property type="match status" value="1"/>
</dbReference>
<proteinExistence type="predicted"/>
<keyword evidence="1" id="KW-0812">Transmembrane</keyword>
<dbReference type="Proteomes" id="UP000295504">
    <property type="component" value="Unassembled WGS sequence"/>
</dbReference>
<organism evidence="3 4">
    <name type="scientific">Serpentinicella alkaliphila</name>
    <dbReference type="NCBI Taxonomy" id="1734049"/>
    <lineage>
        <taxon>Bacteria</taxon>
        <taxon>Bacillati</taxon>
        <taxon>Bacillota</taxon>
        <taxon>Clostridia</taxon>
        <taxon>Peptostreptococcales</taxon>
        <taxon>Natronincolaceae</taxon>
        <taxon>Serpentinicella</taxon>
    </lineage>
</organism>
<dbReference type="InterPro" id="IPR014729">
    <property type="entry name" value="Rossmann-like_a/b/a_fold"/>
</dbReference>